<feature type="transmembrane region" description="Helical" evidence="1">
    <location>
        <begin position="186"/>
        <end position="207"/>
    </location>
</feature>
<proteinExistence type="predicted"/>
<keyword evidence="1" id="KW-1133">Transmembrane helix</keyword>
<dbReference type="EMBL" id="VITY01000006">
    <property type="protein sequence ID" value="TWB98340.1"/>
    <property type="molecule type" value="Genomic_DNA"/>
</dbReference>
<feature type="transmembrane region" description="Helical" evidence="1">
    <location>
        <begin position="49"/>
        <end position="74"/>
    </location>
</feature>
<feature type="transmembrane region" description="Helical" evidence="1">
    <location>
        <begin position="20"/>
        <end position="37"/>
    </location>
</feature>
<protein>
    <submittedName>
        <fullName evidence="2">Uncharacterized protein</fullName>
    </submittedName>
</protein>
<keyword evidence="1" id="KW-0812">Transmembrane</keyword>
<evidence type="ECO:0000313" key="2">
    <source>
        <dbReference type="EMBL" id="TWB98340.1"/>
    </source>
</evidence>
<keyword evidence="3" id="KW-1185">Reference proteome</keyword>
<gene>
    <name evidence="2" type="ORF">FBZ93_106299</name>
</gene>
<organism evidence="2 3">
    <name type="scientific">Bradyrhizobium macuxiense</name>
    <dbReference type="NCBI Taxonomy" id="1755647"/>
    <lineage>
        <taxon>Bacteria</taxon>
        <taxon>Pseudomonadati</taxon>
        <taxon>Pseudomonadota</taxon>
        <taxon>Alphaproteobacteria</taxon>
        <taxon>Hyphomicrobiales</taxon>
        <taxon>Nitrobacteraceae</taxon>
        <taxon>Bradyrhizobium</taxon>
    </lineage>
</organism>
<feature type="transmembrane region" description="Helical" evidence="1">
    <location>
        <begin position="127"/>
        <end position="149"/>
    </location>
</feature>
<reference evidence="2 3" key="1">
    <citation type="submission" date="2019-06" db="EMBL/GenBank/DDBJ databases">
        <title>Genomic Encyclopedia of Type Strains, Phase IV (KMG-V): Genome sequencing to study the core and pangenomes of soil and plant-associated prokaryotes.</title>
        <authorList>
            <person name="Whitman W."/>
        </authorList>
    </citation>
    <scope>NUCLEOTIDE SEQUENCE [LARGE SCALE GENOMIC DNA]</scope>
    <source>
        <strain evidence="2 3">BR 10355</strain>
    </source>
</reference>
<evidence type="ECO:0000256" key="1">
    <source>
        <dbReference type="SAM" id="Phobius"/>
    </source>
</evidence>
<comment type="caution">
    <text evidence="2">The sequence shown here is derived from an EMBL/GenBank/DDBJ whole genome shotgun (WGS) entry which is preliminary data.</text>
</comment>
<name>A0A560LYC7_9BRAD</name>
<feature type="transmembrane region" description="Helical" evidence="1">
    <location>
        <begin position="161"/>
        <end position="179"/>
    </location>
</feature>
<evidence type="ECO:0000313" key="3">
    <source>
        <dbReference type="Proteomes" id="UP000321304"/>
    </source>
</evidence>
<dbReference type="AlphaFoldDB" id="A0A560LYC7"/>
<sequence length="324" mass="35756">MSMERRPVSLAWSNPVVRWWGLLSLVSAANIAVWFALYRQFHEQASGSFSNTSGIGLMLLLCAAYVFGCAFRSVLPRADVQRICLFDTWLSSVVVGRTVATIAEVCFAAQWAIILHQLGTMTGAETTVTIAWIIVPLIVIAECFSWYAVLTTHYLCNAIENSIWAVVFFLVGIALCRLLPEFHGPVRWAFIVAIVGIAAFLAFLMTIDVPMYLNRWRANLAAGGTLLHPLDGLRDVSRRWVVTHDIAEWREEIAWMSLYFSMAVWSSLALCVGYSLEDQLPRYRTEPAIVSTTPAIVATTPTNVGTAPAAQHTATIDAAAPSQN</sequence>
<dbReference type="Proteomes" id="UP000321304">
    <property type="component" value="Unassembled WGS sequence"/>
</dbReference>
<keyword evidence="1" id="KW-0472">Membrane</keyword>
<accession>A0A560LYC7</accession>
<feature type="transmembrane region" description="Helical" evidence="1">
    <location>
        <begin position="94"/>
        <end position="115"/>
    </location>
</feature>